<reference evidence="2" key="1">
    <citation type="submission" date="2014-11" db="EMBL/GenBank/DDBJ databases">
        <authorList>
            <person name="Amaro Gonzalez C."/>
        </authorList>
    </citation>
    <scope>NUCLEOTIDE SEQUENCE</scope>
</reference>
<keyword evidence="1" id="KW-0472">Membrane</keyword>
<reference evidence="2" key="2">
    <citation type="journal article" date="2015" name="Fish Shellfish Immunol.">
        <title>Early steps in the European eel (Anguilla anguilla)-Vibrio vulnificus interaction in the gills: Role of the RtxA13 toxin.</title>
        <authorList>
            <person name="Callol A."/>
            <person name="Pajuelo D."/>
            <person name="Ebbesson L."/>
            <person name="Teles M."/>
            <person name="MacKenzie S."/>
            <person name="Amaro C."/>
        </authorList>
    </citation>
    <scope>NUCLEOTIDE SEQUENCE</scope>
</reference>
<proteinExistence type="predicted"/>
<evidence type="ECO:0000256" key="1">
    <source>
        <dbReference type="SAM" id="Phobius"/>
    </source>
</evidence>
<accession>A0A0E9XQB4</accession>
<keyword evidence="1" id="KW-1133">Transmembrane helix</keyword>
<feature type="transmembrane region" description="Helical" evidence="1">
    <location>
        <begin position="12"/>
        <end position="36"/>
    </location>
</feature>
<name>A0A0E9XQB4_ANGAN</name>
<evidence type="ECO:0000313" key="2">
    <source>
        <dbReference type="EMBL" id="JAI04632.1"/>
    </source>
</evidence>
<dbReference type="AlphaFoldDB" id="A0A0E9XQB4"/>
<dbReference type="EMBL" id="GBXM01003946">
    <property type="protein sequence ID" value="JAI04632.1"/>
    <property type="molecule type" value="Transcribed_RNA"/>
</dbReference>
<sequence length="38" mass="4371">MGHYIMAETRRAFSFVCCYFCALVSFTVLLFFVILISA</sequence>
<organism evidence="2">
    <name type="scientific">Anguilla anguilla</name>
    <name type="common">European freshwater eel</name>
    <name type="synonym">Muraena anguilla</name>
    <dbReference type="NCBI Taxonomy" id="7936"/>
    <lineage>
        <taxon>Eukaryota</taxon>
        <taxon>Metazoa</taxon>
        <taxon>Chordata</taxon>
        <taxon>Craniata</taxon>
        <taxon>Vertebrata</taxon>
        <taxon>Euteleostomi</taxon>
        <taxon>Actinopterygii</taxon>
        <taxon>Neopterygii</taxon>
        <taxon>Teleostei</taxon>
        <taxon>Anguilliformes</taxon>
        <taxon>Anguillidae</taxon>
        <taxon>Anguilla</taxon>
    </lineage>
</organism>
<keyword evidence="1" id="KW-0812">Transmembrane</keyword>
<protein>
    <submittedName>
        <fullName evidence="2">Uncharacterized protein</fullName>
    </submittedName>
</protein>